<evidence type="ECO:0000313" key="3">
    <source>
        <dbReference type="Proteomes" id="UP000054217"/>
    </source>
</evidence>
<evidence type="ECO:0000313" key="2">
    <source>
        <dbReference type="EMBL" id="KIN93455.1"/>
    </source>
</evidence>
<dbReference type="HOGENOM" id="CLU_002498_0_1_1"/>
<protein>
    <submittedName>
        <fullName evidence="2">Uncharacterized protein</fullName>
    </submittedName>
</protein>
<accession>A0A0C3NCA7</accession>
<dbReference type="Pfam" id="PF18759">
    <property type="entry name" value="Plavaka"/>
    <property type="match status" value="1"/>
</dbReference>
<sequence length="949" mass="109873">PFLNPTTFRLMQWFYNSSNTKSLADVDCLVNEVILAEDFDHEDLRGFRATREAQRMDEYPNNANTPSVLCTDNWNKTSVKVKPPTEKVQFTSELDAPEFEVPDLFYRKPLELLRSAFNEVSAQTFHTKPFKLFWNAQPERIYGDLYTGDAMLAEHESIQRHKSTTGTLENVIAAIMVWSDSTHLANFGNAALWPIYMFIGNQSKYIRCKPTSFSAHHLAYIPKLPDRIQEVYRYLFGKSASSTTLTHCRHELFHSIWNHILDADFIHAYEHGFDIHFPDGVLRKVFPRFFTYAADYPEKVLIACMKYLGKCPCPRCLVKKDQILMLSSKNDRMHRERYTRSDDPSIWQKIDTVRRWIFEKGRSLVSQVVDALLGIHGLVPLHSAFSERLAQFGLDIYSLLVPDLLHEFELGVWKAVFTHLIRILYALGGDRIQELNKRYRQVPTFGRDTIRKFSNNASAMKKLAARDFEDLLQCSIPVFEGLLPPPYNDTIMDLLFELATWHALAKLWLHTETSLHFLDSSTTRLGRLFRRFKTAVCDQIATKDLPSEEAACGRRMAASAARAQGDGNSRPAAVQTGPRQRTFNLSTYKLHALGDYVTSIRLFGTTDNYSTQVGELEHQRVKQFYTQTNKIKFIHGIAKQQQRERLLHKLRNHHNAGDSHVHTADTSASNPHPALSFSEQDPLPYSRPEEQYHISPSTKYLLHISSWLGQNADDLATWKFLPKLKDHILARIFGKEYDGDKEAFTRDQQNALHFVNDCIYRHKSIQINYMSYDCRRAQDSLNPRTHADIMVLAHEDECPDQDGLAPHPYWYARIISIFHTTVRYCGTDSTNTSPQRIDFLWVRWYARDARHKSGWNAKRLHRIGFFNANDDPDNAFGFLDPRQVIRGVHLIPAFMYGRTRELLPFSIARPVPEKDEDWFWYYVNIFCDRDMMMRFRGGGIGHKSTRSAT</sequence>
<dbReference type="AlphaFoldDB" id="A0A0C3NCA7"/>
<feature type="non-terminal residue" evidence="2">
    <location>
        <position position="1"/>
    </location>
</feature>
<dbReference type="EMBL" id="KN832168">
    <property type="protein sequence ID" value="KIN93455.1"/>
    <property type="molecule type" value="Genomic_DNA"/>
</dbReference>
<dbReference type="Proteomes" id="UP000054217">
    <property type="component" value="Unassembled WGS sequence"/>
</dbReference>
<dbReference type="OrthoDB" id="2687259at2759"/>
<gene>
    <name evidence="2" type="ORF">M404DRAFT_39798</name>
</gene>
<name>A0A0C3NCA7_PISTI</name>
<dbReference type="STRING" id="870435.A0A0C3NCA7"/>
<evidence type="ECO:0000256" key="1">
    <source>
        <dbReference type="SAM" id="MobiDB-lite"/>
    </source>
</evidence>
<dbReference type="InterPro" id="IPR041078">
    <property type="entry name" value="Plavaka"/>
</dbReference>
<dbReference type="InParanoid" id="A0A0C3NCA7"/>
<reference evidence="3" key="2">
    <citation type="submission" date="2015-01" db="EMBL/GenBank/DDBJ databases">
        <title>Evolutionary Origins and Diversification of the Mycorrhizal Mutualists.</title>
        <authorList>
            <consortium name="DOE Joint Genome Institute"/>
            <consortium name="Mycorrhizal Genomics Consortium"/>
            <person name="Kohler A."/>
            <person name="Kuo A."/>
            <person name="Nagy L.G."/>
            <person name="Floudas D."/>
            <person name="Copeland A."/>
            <person name="Barry K.W."/>
            <person name="Cichocki N."/>
            <person name="Veneault-Fourrey C."/>
            <person name="LaButti K."/>
            <person name="Lindquist E.A."/>
            <person name="Lipzen A."/>
            <person name="Lundell T."/>
            <person name="Morin E."/>
            <person name="Murat C."/>
            <person name="Riley R."/>
            <person name="Ohm R."/>
            <person name="Sun H."/>
            <person name="Tunlid A."/>
            <person name="Henrissat B."/>
            <person name="Grigoriev I.V."/>
            <person name="Hibbett D.S."/>
            <person name="Martin F."/>
        </authorList>
    </citation>
    <scope>NUCLEOTIDE SEQUENCE [LARGE SCALE GENOMIC DNA]</scope>
    <source>
        <strain evidence="3">Marx 270</strain>
    </source>
</reference>
<organism evidence="2 3">
    <name type="scientific">Pisolithus tinctorius Marx 270</name>
    <dbReference type="NCBI Taxonomy" id="870435"/>
    <lineage>
        <taxon>Eukaryota</taxon>
        <taxon>Fungi</taxon>
        <taxon>Dikarya</taxon>
        <taxon>Basidiomycota</taxon>
        <taxon>Agaricomycotina</taxon>
        <taxon>Agaricomycetes</taxon>
        <taxon>Agaricomycetidae</taxon>
        <taxon>Boletales</taxon>
        <taxon>Sclerodermatineae</taxon>
        <taxon>Pisolithaceae</taxon>
        <taxon>Pisolithus</taxon>
    </lineage>
</organism>
<feature type="non-terminal residue" evidence="2">
    <location>
        <position position="949"/>
    </location>
</feature>
<feature type="region of interest" description="Disordered" evidence="1">
    <location>
        <begin position="656"/>
        <end position="680"/>
    </location>
</feature>
<proteinExistence type="predicted"/>
<keyword evidence="3" id="KW-1185">Reference proteome</keyword>
<reference evidence="2 3" key="1">
    <citation type="submission" date="2014-04" db="EMBL/GenBank/DDBJ databases">
        <authorList>
            <consortium name="DOE Joint Genome Institute"/>
            <person name="Kuo A."/>
            <person name="Kohler A."/>
            <person name="Costa M.D."/>
            <person name="Nagy L.G."/>
            <person name="Floudas D."/>
            <person name="Copeland A."/>
            <person name="Barry K.W."/>
            <person name="Cichocki N."/>
            <person name="Veneault-Fourrey C."/>
            <person name="LaButti K."/>
            <person name="Lindquist E.A."/>
            <person name="Lipzen A."/>
            <person name="Lundell T."/>
            <person name="Morin E."/>
            <person name="Murat C."/>
            <person name="Sun H."/>
            <person name="Tunlid A."/>
            <person name="Henrissat B."/>
            <person name="Grigoriev I.V."/>
            <person name="Hibbett D.S."/>
            <person name="Martin F."/>
            <person name="Nordberg H.P."/>
            <person name="Cantor M.N."/>
            <person name="Hua S.X."/>
        </authorList>
    </citation>
    <scope>NUCLEOTIDE SEQUENCE [LARGE SCALE GENOMIC DNA]</scope>
    <source>
        <strain evidence="2 3">Marx 270</strain>
    </source>
</reference>